<evidence type="ECO:0000256" key="6">
    <source>
        <dbReference type="ARBA" id="ARBA00022490"/>
    </source>
</evidence>
<keyword evidence="6" id="KW-0963">Cytoplasm</keyword>
<keyword evidence="8" id="KW-0539">Nucleus</keyword>
<dbReference type="GO" id="GO:0031267">
    <property type="term" value="F:small GTPase binding"/>
    <property type="evidence" value="ECO:0007669"/>
    <property type="project" value="InterPro"/>
</dbReference>
<evidence type="ECO:0000256" key="9">
    <source>
        <dbReference type="ARBA" id="ARBA00030693"/>
    </source>
</evidence>
<accession>A0A2I3NDQ0</accession>
<dbReference type="PANTHER" id="PTHR10997:SF8">
    <property type="entry name" value="EXPORTIN-2"/>
    <property type="match status" value="1"/>
</dbReference>
<dbReference type="PROSITE" id="PS50166">
    <property type="entry name" value="IMPORTIN_B_NT"/>
    <property type="match status" value="1"/>
</dbReference>
<evidence type="ECO:0000256" key="8">
    <source>
        <dbReference type="ARBA" id="ARBA00023242"/>
    </source>
</evidence>
<dbReference type="PANTHER" id="PTHR10997">
    <property type="entry name" value="IMPORTIN-7, 8, 11"/>
    <property type="match status" value="1"/>
</dbReference>
<dbReference type="Pfam" id="PF03378">
    <property type="entry name" value="CAS_CSE1"/>
    <property type="match status" value="1"/>
</dbReference>
<keyword evidence="13" id="KW-1185">Reference proteome</keyword>
<comment type="subcellular location">
    <subcellularLocation>
        <location evidence="2">Cytoplasm</location>
    </subcellularLocation>
    <subcellularLocation>
        <location evidence="1">Nucleus</location>
    </subcellularLocation>
</comment>
<feature type="domain" description="Importin N-terminal" evidence="11">
    <location>
        <begin position="29"/>
        <end position="102"/>
    </location>
</feature>
<proteinExistence type="inferred from homology"/>
<evidence type="ECO:0000256" key="5">
    <source>
        <dbReference type="ARBA" id="ARBA00022448"/>
    </source>
</evidence>
<dbReference type="GO" id="GO:0006611">
    <property type="term" value="P:protein export from nucleus"/>
    <property type="evidence" value="ECO:0007669"/>
    <property type="project" value="TreeGrafter"/>
</dbReference>
<evidence type="ECO:0000313" key="12">
    <source>
        <dbReference type="Ensembl" id="ENSPANP00000046116.2"/>
    </source>
</evidence>
<dbReference type="AlphaFoldDB" id="A0A2I3NDQ0"/>
<reference evidence="12 13" key="1">
    <citation type="submission" date="2012-03" db="EMBL/GenBank/DDBJ databases">
        <title>Whole Genome Assembly of Papio anubis.</title>
        <authorList>
            <person name="Liu Y.L."/>
            <person name="Abraham K.A."/>
            <person name="Akbar H.A."/>
            <person name="Ali S.A."/>
            <person name="Anosike U.A."/>
            <person name="Aqrawi P.A."/>
            <person name="Arias F.A."/>
            <person name="Attaway T.A."/>
            <person name="Awwad R.A."/>
            <person name="Babu C.B."/>
            <person name="Bandaranaike D.B."/>
            <person name="Battles P.B."/>
            <person name="Bell A.B."/>
            <person name="Beltran B.B."/>
            <person name="Berhane-Mersha D.B."/>
            <person name="Bess C.B."/>
            <person name="Bickham C.B."/>
            <person name="Bolden T.B."/>
            <person name="Carter K.C."/>
            <person name="Chau D.C."/>
            <person name="Chavez A.C."/>
            <person name="Clerc-Blankenburg K.C."/>
            <person name="Coyle M.C."/>
            <person name="Dao M.D."/>
            <person name="Davila M.L.D."/>
            <person name="Davy-Carroll L.D."/>
            <person name="Denson S.D."/>
            <person name="Dinh H.D."/>
            <person name="Fernandez S.F."/>
            <person name="Fernando P.F."/>
            <person name="Forbes L.F."/>
            <person name="Francis C.F."/>
            <person name="Francisco L.F."/>
            <person name="Fu Q.F."/>
            <person name="Garcia-Iii R.G."/>
            <person name="Garrett T.G."/>
            <person name="Gross S.G."/>
            <person name="Gubbala S.G."/>
            <person name="Hirani K.H."/>
            <person name="Hogues M.H."/>
            <person name="Hollins B.H."/>
            <person name="Jackson L.J."/>
            <person name="Javaid M.J."/>
            <person name="Jhangiani S.J."/>
            <person name="Johnson A.J."/>
            <person name="Johnson B.J."/>
            <person name="Jones J.J."/>
            <person name="Joshi V.J."/>
            <person name="Kalu J.K."/>
            <person name="Khan N.K."/>
            <person name="Korchina V.K."/>
            <person name="Kovar C.K."/>
            <person name="Lago L.L."/>
            <person name="Lara F.L."/>
            <person name="Le T.-K.L."/>
            <person name="Lee S.L."/>
            <person name="Legall-Iii F.L."/>
            <person name="Lemon S.L."/>
            <person name="Liu J.L."/>
            <person name="Liu Y.-S.L."/>
            <person name="Liyanage D.L."/>
            <person name="Lopez J.L."/>
            <person name="Lorensuhewa L.L."/>
            <person name="Mata R.M."/>
            <person name="Mathew T.M."/>
            <person name="Mercado C.M."/>
            <person name="Mercado I.M."/>
            <person name="Morales K.M."/>
            <person name="Morgan M.M."/>
            <person name="Munidasa M.M."/>
            <person name="Ngo D.N."/>
            <person name="Nguyen L.N."/>
            <person name="Nguyen T.N."/>
            <person name="Nguyen N.N."/>
            <person name="Obregon M.O."/>
            <person name="Okwuonu G.O."/>
            <person name="Ongeri F.O."/>
            <person name="Onwere C.O."/>
            <person name="Osifeso I.O."/>
            <person name="Parra A.P."/>
            <person name="Patil S.P."/>
            <person name="Perez A.P."/>
            <person name="Perez Y.P."/>
            <person name="Pham C.P."/>
            <person name="Pu L.-L.P."/>
            <person name="Puazo M.P."/>
            <person name="Quiroz J.Q."/>
            <person name="Rouhana J.R."/>
            <person name="Ruiz M.R."/>
            <person name="Ruiz S.-J.R."/>
            <person name="Saada N.S."/>
            <person name="Santibanez J.S."/>
            <person name="Scheel M.S."/>
            <person name="Schneider B.S."/>
            <person name="Simmons D.S."/>
            <person name="Sisson I.S."/>
            <person name="Tang L.-Y.T."/>
            <person name="Thornton R.T."/>
            <person name="Tisius J.T."/>
            <person name="Toledanes G.T."/>
            <person name="Trejos Z.T."/>
            <person name="Usmani K.U."/>
            <person name="Varghese R.V."/>
            <person name="Vattathil S.V."/>
            <person name="Vee V.V."/>
            <person name="Walker D.W."/>
            <person name="Weissenberger G.W."/>
            <person name="White C.W."/>
            <person name="Williams A.W."/>
            <person name="Woodworth J.W."/>
            <person name="Wright R.W."/>
            <person name="Zhu Y.Z."/>
            <person name="Han Y.H."/>
            <person name="Newsham I.N."/>
            <person name="Nazareth L.N."/>
            <person name="Worley K.W."/>
            <person name="Muzny D.M."/>
            <person name="Rogers J.R."/>
            <person name="Gibbs R.G."/>
        </authorList>
    </citation>
    <scope>NUCLEOTIDE SEQUENCE [LARGE SCALE GENOMIC DNA]</scope>
</reference>
<dbReference type="Pfam" id="PF08506">
    <property type="entry name" value="Cse1"/>
    <property type="match status" value="2"/>
</dbReference>
<comment type="similarity">
    <text evidence="3">Belongs to the XPO2/CSE1 family.</text>
</comment>
<keyword evidence="7" id="KW-0653">Protein transport</keyword>
<organism evidence="12 13">
    <name type="scientific">Papio anubis</name>
    <name type="common">Olive baboon</name>
    <dbReference type="NCBI Taxonomy" id="9555"/>
    <lineage>
        <taxon>Eukaryota</taxon>
        <taxon>Metazoa</taxon>
        <taxon>Chordata</taxon>
        <taxon>Craniata</taxon>
        <taxon>Vertebrata</taxon>
        <taxon>Euteleostomi</taxon>
        <taxon>Mammalia</taxon>
        <taxon>Eutheria</taxon>
        <taxon>Euarchontoglires</taxon>
        <taxon>Primates</taxon>
        <taxon>Haplorrhini</taxon>
        <taxon>Catarrhini</taxon>
        <taxon>Cercopithecidae</taxon>
        <taxon>Cercopithecinae</taxon>
        <taxon>Papio</taxon>
    </lineage>
</organism>
<evidence type="ECO:0000256" key="3">
    <source>
        <dbReference type="ARBA" id="ARBA00008669"/>
    </source>
</evidence>
<protein>
    <recommendedName>
        <fullName evidence="4">Exportin-2</fullName>
    </recommendedName>
    <alternativeName>
        <fullName evidence="10">Chromosome segregation 1-like protein</fullName>
    </alternativeName>
    <alternativeName>
        <fullName evidence="9">Importin-alpha re-exporter</fullName>
    </alternativeName>
</protein>
<keyword evidence="5" id="KW-0813">Transport</keyword>
<dbReference type="InterPro" id="IPR013713">
    <property type="entry name" value="XPO2_central"/>
</dbReference>
<name>A0A2I3NDQ0_PAPAN</name>
<evidence type="ECO:0000256" key="1">
    <source>
        <dbReference type="ARBA" id="ARBA00004123"/>
    </source>
</evidence>
<dbReference type="SMART" id="SM00913">
    <property type="entry name" value="IBN_N"/>
    <property type="match status" value="1"/>
</dbReference>
<evidence type="ECO:0000259" key="11">
    <source>
        <dbReference type="PROSITE" id="PS50166"/>
    </source>
</evidence>
<dbReference type="SUPFAM" id="SSF48371">
    <property type="entry name" value="ARM repeat"/>
    <property type="match status" value="1"/>
</dbReference>
<evidence type="ECO:0000256" key="10">
    <source>
        <dbReference type="ARBA" id="ARBA00032265"/>
    </source>
</evidence>
<dbReference type="GO" id="GO:0005829">
    <property type="term" value="C:cytosol"/>
    <property type="evidence" value="ECO:0007669"/>
    <property type="project" value="TreeGrafter"/>
</dbReference>
<dbReference type="GO" id="GO:0005635">
    <property type="term" value="C:nuclear envelope"/>
    <property type="evidence" value="ECO:0007669"/>
    <property type="project" value="TreeGrafter"/>
</dbReference>
<dbReference type="GO" id="GO:0005049">
    <property type="term" value="F:nuclear export signal receptor activity"/>
    <property type="evidence" value="ECO:0007669"/>
    <property type="project" value="TreeGrafter"/>
</dbReference>
<dbReference type="Gene3D" id="1.25.10.10">
    <property type="entry name" value="Leucine-rich Repeat Variant"/>
    <property type="match status" value="2"/>
</dbReference>
<dbReference type="GO" id="GO:0006606">
    <property type="term" value="P:protein import into nucleus"/>
    <property type="evidence" value="ECO:0007669"/>
    <property type="project" value="TreeGrafter"/>
</dbReference>
<gene>
    <name evidence="12" type="primary">CSE1L</name>
</gene>
<dbReference type="Pfam" id="PF03810">
    <property type="entry name" value="IBN_N"/>
    <property type="match status" value="1"/>
</dbReference>
<evidence type="ECO:0000256" key="2">
    <source>
        <dbReference type="ARBA" id="ARBA00004496"/>
    </source>
</evidence>
<dbReference type="GeneTree" id="ENSGT00550000074884"/>
<sequence length="915" mass="103879">MELSDANLQTLTEYLKKTLDPDPAIRRPAEKFLESVEGNQNYPLLLLTLLEKSQDNVIKVCASVTFKNYIKRNWRIVEDEPNKICEADRVAIKANIVHLMLSSPEQIQKQLSDAISIIGREDFPQKWPDLLTEMVNRFQSGDFHVINGVLRTAHSLFKRYRHEFKSNELWTEIKLVLDAFALPLTNLFKATIELCSTHANDASALRILFSSLILISKLFYSLNFQDLPEFFEDNMETWMNNFHTLLTLDNKLLQTDLVSNAIQFLASVCERPHYKNLFEDQNTLTSICEKVIVPNMEFRAADEEAFEDNSEEYIRRDLEGSDIDTRRRAACDLVRGLCKFFEGPVTGIFSGYVNSMLQEYAKNPSVNWKHKDAAIYLVTSLASKAQTQKHGITQANELVNLTEFFVNHILPDLKSANVNEFPVLKADGIKYIMIFRNQVPKEHLLVSIPLLINHLQAESIVVHTYAAHALERLFTMRGPNNATLFTAAEIAPFVEILLTNLFKALTLPGSSENEYIMKAIMRSFSLLQEAIIPYIPTLITQLTQKLLAVSKNPSKPHFNHYMFEAICLSIRITCKANPAAVVNFEEALFLVFTEILQNDVQEFIPYVFQVMSLLLETHKNDIPSSYMALFPHLLQPVLWERTGNIPALVRLLQAFLERGSNTIASAAADKIPGLLGVFQKLIASKANDHQGFYLLNSIIEHMPPESVDQYRKQIFILLFQRLQNSKTTKFIKSFLVFINLYCIKYGALALQEIFDGIQPKMFGMVLEKIIIPEIQKVSGNVEKKICAVGITKLLTECPPMMDTEYTKLWTPLLQSLIGLFELPEDDTIPDEEHFIDIEDTPGYQTAFSQLAFAGKKEHDPVGQMVNNPKIHLAQSLHKLSTACPGRVPSMVSTSLNAEALQYLQGYLQAASVTLL</sequence>
<evidence type="ECO:0000256" key="4">
    <source>
        <dbReference type="ARBA" id="ARBA00018945"/>
    </source>
</evidence>
<evidence type="ECO:0000256" key="7">
    <source>
        <dbReference type="ARBA" id="ARBA00022927"/>
    </source>
</evidence>
<dbReference type="InterPro" id="IPR005043">
    <property type="entry name" value="XPO2_C"/>
</dbReference>
<reference evidence="12" key="3">
    <citation type="submission" date="2025-09" db="UniProtKB">
        <authorList>
            <consortium name="Ensembl"/>
        </authorList>
    </citation>
    <scope>IDENTIFICATION</scope>
</reference>
<dbReference type="InterPro" id="IPR011989">
    <property type="entry name" value="ARM-like"/>
</dbReference>
<reference evidence="12" key="2">
    <citation type="submission" date="2025-08" db="UniProtKB">
        <authorList>
            <consortium name="Ensembl"/>
        </authorList>
    </citation>
    <scope>IDENTIFICATION</scope>
</reference>
<dbReference type="SMR" id="A0A2I3NDQ0"/>
<dbReference type="InterPro" id="IPR001494">
    <property type="entry name" value="Importin-beta_N"/>
</dbReference>
<dbReference type="InterPro" id="IPR016024">
    <property type="entry name" value="ARM-type_fold"/>
</dbReference>
<evidence type="ECO:0000313" key="13">
    <source>
        <dbReference type="Proteomes" id="UP000028761"/>
    </source>
</evidence>
<dbReference type="Bgee" id="ENSPANG00000026147">
    <property type="expression patterns" value="Expressed in testis and 65 other cell types or tissues"/>
</dbReference>
<dbReference type="ExpressionAtlas" id="A0A2I3NDQ0">
    <property type="expression patterns" value="baseline"/>
</dbReference>
<dbReference type="Proteomes" id="UP000028761">
    <property type="component" value="Chromosome 16"/>
</dbReference>
<dbReference type="Ensembl" id="ENSPANT00000042836.2">
    <property type="protein sequence ID" value="ENSPANP00000046116.2"/>
    <property type="gene ID" value="ENSPANG00000026147.3"/>
</dbReference>